<keyword evidence="4" id="KW-1185">Reference proteome</keyword>
<feature type="region of interest" description="Disordered" evidence="1">
    <location>
        <begin position="159"/>
        <end position="206"/>
    </location>
</feature>
<evidence type="ECO:0000313" key="3">
    <source>
        <dbReference type="EMBL" id="ORY40536.1"/>
    </source>
</evidence>
<reference evidence="3 4" key="1">
    <citation type="submission" date="2016-07" db="EMBL/GenBank/DDBJ databases">
        <title>Pervasive Adenine N6-methylation of Active Genes in Fungi.</title>
        <authorList>
            <consortium name="DOE Joint Genome Institute"/>
            <person name="Mondo S.J."/>
            <person name="Dannebaum R.O."/>
            <person name="Kuo R.C."/>
            <person name="Labutti K."/>
            <person name="Haridas S."/>
            <person name="Kuo A."/>
            <person name="Salamov A."/>
            <person name="Ahrendt S.R."/>
            <person name="Lipzen A."/>
            <person name="Sullivan W."/>
            <person name="Andreopoulos W.B."/>
            <person name="Clum A."/>
            <person name="Lindquist E."/>
            <person name="Daum C."/>
            <person name="Ramamoorthy G.K."/>
            <person name="Gryganskyi A."/>
            <person name="Culley D."/>
            <person name="Magnuson J.K."/>
            <person name="James T.Y."/>
            <person name="O'Malley M.A."/>
            <person name="Stajich J.E."/>
            <person name="Spatafora J.W."/>
            <person name="Visel A."/>
            <person name="Grigoriev I.V."/>
        </authorList>
    </citation>
    <scope>NUCLEOTIDE SEQUENCE [LARGE SCALE GENOMIC DNA]</scope>
    <source>
        <strain evidence="3 4">JEL800</strain>
    </source>
</reference>
<proteinExistence type="predicted"/>
<sequence>MESIGTTAQTINMEATITATAVPLSLTTHSTYTPLFVPNLAAAAIVTEAGQPEQAQDTVKLPLVGLVAGAAIVFIVVAGVVGVLLDRRRKRKVESSSSEVQVDVGKDLEAGLKVESVEVVACPLARTPSPVRAPVYQVMSPKGRKSPVAVEEGMVVPELYSGSRRGSDSGGEQEEEVGKRGSANTVRSLGARDTDDADTVKDFDMS</sequence>
<evidence type="ECO:0000313" key="4">
    <source>
        <dbReference type="Proteomes" id="UP000193642"/>
    </source>
</evidence>
<evidence type="ECO:0000256" key="2">
    <source>
        <dbReference type="SAM" id="Phobius"/>
    </source>
</evidence>
<comment type="caution">
    <text evidence="3">The sequence shown here is derived from an EMBL/GenBank/DDBJ whole genome shotgun (WGS) entry which is preliminary data.</text>
</comment>
<keyword evidence="2" id="KW-0472">Membrane</keyword>
<dbReference type="Proteomes" id="UP000193642">
    <property type="component" value="Unassembled WGS sequence"/>
</dbReference>
<protein>
    <submittedName>
        <fullName evidence="3">Uncharacterized protein</fullName>
    </submittedName>
</protein>
<dbReference type="AlphaFoldDB" id="A0A1Y2C0P3"/>
<evidence type="ECO:0000256" key="1">
    <source>
        <dbReference type="SAM" id="MobiDB-lite"/>
    </source>
</evidence>
<gene>
    <name evidence="3" type="ORF">BCR33DRAFT_367670</name>
</gene>
<accession>A0A1Y2C0P3</accession>
<feature type="transmembrane region" description="Helical" evidence="2">
    <location>
        <begin position="63"/>
        <end position="85"/>
    </location>
</feature>
<name>A0A1Y2C0P3_9FUNG</name>
<keyword evidence="2" id="KW-0812">Transmembrane</keyword>
<dbReference type="EMBL" id="MCGO01000035">
    <property type="protein sequence ID" value="ORY40536.1"/>
    <property type="molecule type" value="Genomic_DNA"/>
</dbReference>
<organism evidence="3 4">
    <name type="scientific">Rhizoclosmatium globosum</name>
    <dbReference type="NCBI Taxonomy" id="329046"/>
    <lineage>
        <taxon>Eukaryota</taxon>
        <taxon>Fungi</taxon>
        <taxon>Fungi incertae sedis</taxon>
        <taxon>Chytridiomycota</taxon>
        <taxon>Chytridiomycota incertae sedis</taxon>
        <taxon>Chytridiomycetes</taxon>
        <taxon>Chytridiales</taxon>
        <taxon>Chytriomycetaceae</taxon>
        <taxon>Rhizoclosmatium</taxon>
    </lineage>
</organism>
<feature type="compositionally biased region" description="Basic and acidic residues" evidence="1">
    <location>
        <begin position="190"/>
        <end position="206"/>
    </location>
</feature>
<keyword evidence="2" id="KW-1133">Transmembrane helix</keyword>